<keyword evidence="1" id="KW-0812">Transmembrane</keyword>
<gene>
    <name evidence="2" type="ORF">J2S06_002974</name>
</gene>
<evidence type="ECO:0000256" key="1">
    <source>
        <dbReference type="SAM" id="Phobius"/>
    </source>
</evidence>
<accession>A0ABT9VS83</accession>
<name>A0ABT9VS83_9BACI</name>
<keyword evidence="1" id="KW-0472">Membrane</keyword>
<organism evidence="2 3">
    <name type="scientific">Aeribacillus alveayuensis</name>
    <dbReference type="NCBI Taxonomy" id="279215"/>
    <lineage>
        <taxon>Bacteria</taxon>
        <taxon>Bacillati</taxon>
        <taxon>Bacillota</taxon>
        <taxon>Bacilli</taxon>
        <taxon>Bacillales</taxon>
        <taxon>Bacillaceae</taxon>
        <taxon>Aeribacillus</taxon>
    </lineage>
</organism>
<dbReference type="EMBL" id="JAUSTR010000027">
    <property type="protein sequence ID" value="MDQ0163846.1"/>
    <property type="molecule type" value="Genomic_DNA"/>
</dbReference>
<evidence type="ECO:0000313" key="2">
    <source>
        <dbReference type="EMBL" id="MDQ0163846.1"/>
    </source>
</evidence>
<keyword evidence="3" id="KW-1185">Reference proteome</keyword>
<evidence type="ECO:0000313" key="3">
    <source>
        <dbReference type="Proteomes" id="UP001225646"/>
    </source>
</evidence>
<sequence length="115" mass="13424">MKNQFLKWISMLPLFIIILFAAYLDHEDMQKANTVVLGDIDSTPVSGDGVDEKEMKDEAEGLSYTLEKRLEKREIINGYLVETYREYEIYKDESGNVIKTVPTSNLDFLRYYINE</sequence>
<feature type="transmembrane region" description="Helical" evidence="1">
    <location>
        <begin position="6"/>
        <end position="24"/>
    </location>
</feature>
<comment type="caution">
    <text evidence="2">The sequence shown here is derived from an EMBL/GenBank/DDBJ whole genome shotgun (WGS) entry which is preliminary data.</text>
</comment>
<dbReference type="Proteomes" id="UP001225646">
    <property type="component" value="Unassembled WGS sequence"/>
</dbReference>
<keyword evidence="1" id="KW-1133">Transmembrane helix</keyword>
<protein>
    <submittedName>
        <fullName evidence="2">Uncharacterized protein</fullName>
    </submittedName>
</protein>
<dbReference type="RefSeq" id="WP_419152789.1">
    <property type="nucleotide sequence ID" value="NZ_JAUSTR010000027.1"/>
</dbReference>
<proteinExistence type="predicted"/>
<reference evidence="2 3" key="1">
    <citation type="submission" date="2023-07" db="EMBL/GenBank/DDBJ databases">
        <title>Genomic Encyclopedia of Type Strains, Phase IV (KMG-IV): sequencing the most valuable type-strain genomes for metagenomic binning, comparative biology and taxonomic classification.</title>
        <authorList>
            <person name="Goeker M."/>
        </authorList>
    </citation>
    <scope>NUCLEOTIDE SEQUENCE [LARGE SCALE GENOMIC DNA]</scope>
    <source>
        <strain evidence="2 3">DSM 19092</strain>
    </source>
</reference>